<evidence type="ECO:0000313" key="2">
    <source>
        <dbReference type="Proteomes" id="UP001236270"/>
    </source>
</evidence>
<sequence>MNPVSLCDAKCRVQQAQEMLSLWLEATTNDDRTANLLGGVLTMLDGIPDVMDAAEGELCVMDALTRSGGKA</sequence>
<name>A0AAW8HUP1_PLUGE</name>
<evidence type="ECO:0008006" key="3">
    <source>
        <dbReference type="Google" id="ProtNLM"/>
    </source>
</evidence>
<proteinExistence type="predicted"/>
<dbReference type="Proteomes" id="UP001236270">
    <property type="component" value="Unassembled WGS sequence"/>
</dbReference>
<dbReference type="AlphaFoldDB" id="A0AAW8HUP1"/>
<gene>
    <name evidence="1" type="ORF">RBJ30_25675</name>
</gene>
<evidence type="ECO:0000313" key="1">
    <source>
        <dbReference type="EMBL" id="MDQ2312440.1"/>
    </source>
</evidence>
<organism evidence="1 2">
    <name type="scientific">Pluralibacter gergoviae</name>
    <name type="common">Enterobacter gergoviae</name>
    <dbReference type="NCBI Taxonomy" id="61647"/>
    <lineage>
        <taxon>Bacteria</taxon>
        <taxon>Pseudomonadati</taxon>
        <taxon>Pseudomonadota</taxon>
        <taxon>Gammaproteobacteria</taxon>
        <taxon>Enterobacterales</taxon>
        <taxon>Enterobacteriaceae</taxon>
        <taxon>Pluralibacter</taxon>
    </lineage>
</organism>
<dbReference type="EMBL" id="JAVDNV010000030">
    <property type="protein sequence ID" value="MDQ2312440.1"/>
    <property type="molecule type" value="Genomic_DNA"/>
</dbReference>
<comment type="caution">
    <text evidence="1">The sequence shown here is derived from an EMBL/GenBank/DDBJ whole genome shotgun (WGS) entry which is preliminary data.</text>
</comment>
<accession>A0AAW8HUP1</accession>
<dbReference type="GeneID" id="61383634"/>
<dbReference type="RefSeq" id="WP_045288114.1">
    <property type="nucleotide sequence ID" value="NZ_CP020388.1"/>
</dbReference>
<reference evidence="1" key="1">
    <citation type="submission" date="2023-08" db="EMBL/GenBank/DDBJ databases">
        <title>WGS of pathogenic bacterial species, Los Angeles County Public Health Laboratories.</title>
        <authorList>
            <person name="Garrigues J.M."/>
            <person name="Green N.M."/>
        </authorList>
    </citation>
    <scope>NUCLEOTIDE SEQUENCE</scope>
    <source>
        <strain evidence="1">LACPHL-BACT-2023-00068</strain>
    </source>
</reference>
<protein>
    <recommendedName>
        <fullName evidence="3">Prophage protein</fullName>
    </recommendedName>
</protein>